<evidence type="ECO:0000256" key="1">
    <source>
        <dbReference type="SAM" id="MobiDB-lite"/>
    </source>
</evidence>
<sequence length="438" mass="45340">MRRRSAGTPAARPLPRPGAAAPGKVRAAVAVLIAACVAVSACGAGSPRQGGASPAASPSVSTAASTPGPLATTTAPALVTTPANCPVTSRHDDGFRAATASSGWELAWLDDAPEETSLRAGAATADGALWALFVRASGAIEPRRWHGGEWRAPPSAPSSQEVRALGAASADRAWVVVTADGAPALTVWDGTAWRATPLGLGAYTGAGPVAAGPWLALSTGSTRWDGAAWRSAPLPLHVNALTGPGDEPWAIGFADPMDPDASSALARWTGAAWQSVPVPALGLPPDAEPVHADQGRTVVKSVVRTGPQEWWALGSFQWMEHEHMDGEDIFPGRSVALRLAGGTWTCVVGASWPDGWKGFTAAAPDGRGGLWAVSVPDELWHLSEGRWTRERPPVRRGGRASVEDLVARPGTGELYALGSIGTQPYGEDSRAALWRLRP</sequence>
<gene>
    <name evidence="2" type="ORF">SAMN05660976_00986</name>
</gene>
<feature type="region of interest" description="Disordered" evidence="1">
    <location>
        <begin position="1"/>
        <end position="21"/>
    </location>
</feature>
<protein>
    <submittedName>
        <fullName evidence="2">Uncharacterized protein</fullName>
    </submittedName>
</protein>
<dbReference type="EMBL" id="FOBF01000002">
    <property type="protein sequence ID" value="SEK68163.1"/>
    <property type="molecule type" value="Genomic_DNA"/>
</dbReference>
<dbReference type="OrthoDB" id="3515089at2"/>
<accession>A0A1H7J081</accession>
<organism evidence="2 3">
    <name type="scientific">Nonomuraea pusilla</name>
    <dbReference type="NCBI Taxonomy" id="46177"/>
    <lineage>
        <taxon>Bacteria</taxon>
        <taxon>Bacillati</taxon>
        <taxon>Actinomycetota</taxon>
        <taxon>Actinomycetes</taxon>
        <taxon>Streptosporangiales</taxon>
        <taxon>Streptosporangiaceae</taxon>
        <taxon>Nonomuraea</taxon>
    </lineage>
</organism>
<evidence type="ECO:0000313" key="3">
    <source>
        <dbReference type="Proteomes" id="UP000198953"/>
    </source>
</evidence>
<dbReference type="AlphaFoldDB" id="A0A1H7J081"/>
<dbReference type="Proteomes" id="UP000198953">
    <property type="component" value="Unassembled WGS sequence"/>
</dbReference>
<dbReference type="STRING" id="46177.SAMN05660976_00986"/>
<keyword evidence="3" id="KW-1185">Reference proteome</keyword>
<feature type="compositionally biased region" description="Low complexity" evidence="1">
    <location>
        <begin position="9"/>
        <end position="21"/>
    </location>
</feature>
<name>A0A1H7J081_9ACTN</name>
<evidence type="ECO:0000313" key="2">
    <source>
        <dbReference type="EMBL" id="SEK68163.1"/>
    </source>
</evidence>
<dbReference type="RefSeq" id="WP_091098578.1">
    <property type="nucleotide sequence ID" value="NZ_FOBF01000002.1"/>
</dbReference>
<proteinExistence type="predicted"/>
<reference evidence="2 3" key="1">
    <citation type="submission" date="2016-10" db="EMBL/GenBank/DDBJ databases">
        <authorList>
            <person name="de Groot N.N."/>
        </authorList>
    </citation>
    <scope>NUCLEOTIDE SEQUENCE [LARGE SCALE GENOMIC DNA]</scope>
    <source>
        <strain evidence="2 3">DSM 43357</strain>
    </source>
</reference>
<feature type="region of interest" description="Disordered" evidence="1">
    <location>
        <begin position="47"/>
        <end position="76"/>
    </location>
</feature>